<feature type="region of interest" description="Disordered" evidence="1">
    <location>
        <begin position="1"/>
        <end position="67"/>
    </location>
</feature>
<keyword evidence="2" id="KW-0812">Transmembrane</keyword>
<keyword evidence="2" id="KW-0472">Membrane</keyword>
<proteinExistence type="predicted"/>
<dbReference type="RefSeq" id="XP_066629986.1">
    <property type="nucleotide sequence ID" value="XM_066779182.1"/>
</dbReference>
<comment type="caution">
    <text evidence="3">The sequence shown here is derived from an EMBL/GenBank/DDBJ whole genome shotgun (WGS) entry which is preliminary data.</text>
</comment>
<keyword evidence="4" id="KW-1185">Reference proteome</keyword>
<dbReference type="EMBL" id="JAJVCZ030000008">
    <property type="protein sequence ID" value="KAL0256957.1"/>
    <property type="molecule type" value="Genomic_DNA"/>
</dbReference>
<protein>
    <recommendedName>
        <fullName evidence="5">Adhesin domain-containing protein</fullName>
    </recommendedName>
</protein>
<dbReference type="GeneID" id="92011852"/>
<keyword evidence="2" id="KW-1133">Transmembrane helix</keyword>
<sequence>MPTPQRSPSRKARVSDESDESTPLLGSPLPPPAYPNIVPHDSKDTAAAGPSRNQADYDQGPSKDLENAGVHPAAVHLHHRPRRPWSRGKILRLLFIVAAHAILIWLILSVTVGRSKRKSHVNHDLPNLEEPSTPYYCHELSHTHTTAHEFKDLAEFRIVEQIRQHHQGFHDIHGLIKIVAATTDDDDDDDDKIHATVTVSSNFPDHDSITVAKTDTSLILQSTKSESPNTWHSLHDCTVVDVVVAVPPATRLDTLDVSANWLSLDLHPLLNLTLDDSLNVELGAGSVVSRTPTLRSRRTYISPAYGSVQGTFTLLDLLEIDAAAGSVDVDVVPGEAEPERPDVPAVFNARSKTGTISARFPTDGEGLPDRDYRVGVETEAGSIMGRYVHGSKSEFRSKYGSIVVKVLPFLRAAGKEVAWSSVLRTKNEAGPSMLDLLAPPLETSKTRGKAKAPFANLTAEFTSSVGSVRAVFPPRWEGAADVDTEVGSLRVAGEGLDVVEEGTHGPVGKWVHAVKGEGDSMVSVKSKVGSVEFLVQETV</sequence>
<feature type="transmembrane region" description="Helical" evidence="2">
    <location>
        <begin position="90"/>
        <end position="108"/>
    </location>
</feature>
<evidence type="ECO:0000256" key="1">
    <source>
        <dbReference type="SAM" id="MobiDB-lite"/>
    </source>
</evidence>
<reference evidence="3 4" key="1">
    <citation type="submission" date="2024-02" db="EMBL/GenBank/DDBJ databases">
        <title>De novo assembly and annotation of 12 fungi associated with fruit tree decline syndrome in Ontario, Canada.</title>
        <authorList>
            <person name="Sulman M."/>
            <person name="Ellouze W."/>
            <person name="Ilyukhin E."/>
        </authorList>
    </citation>
    <scope>NUCLEOTIDE SEQUENCE [LARGE SCALE GENOMIC DNA]</scope>
    <source>
        <strain evidence="3 4">FDS-637</strain>
    </source>
</reference>
<organism evidence="3 4">
    <name type="scientific">Diplodia seriata</name>
    <dbReference type="NCBI Taxonomy" id="420778"/>
    <lineage>
        <taxon>Eukaryota</taxon>
        <taxon>Fungi</taxon>
        <taxon>Dikarya</taxon>
        <taxon>Ascomycota</taxon>
        <taxon>Pezizomycotina</taxon>
        <taxon>Dothideomycetes</taxon>
        <taxon>Dothideomycetes incertae sedis</taxon>
        <taxon>Botryosphaeriales</taxon>
        <taxon>Botryosphaeriaceae</taxon>
        <taxon>Diplodia</taxon>
    </lineage>
</organism>
<evidence type="ECO:0000313" key="3">
    <source>
        <dbReference type="EMBL" id="KAL0256957.1"/>
    </source>
</evidence>
<name>A0ABR3C8I6_9PEZI</name>
<evidence type="ECO:0000256" key="2">
    <source>
        <dbReference type="SAM" id="Phobius"/>
    </source>
</evidence>
<evidence type="ECO:0008006" key="5">
    <source>
        <dbReference type="Google" id="ProtNLM"/>
    </source>
</evidence>
<gene>
    <name evidence="3" type="ORF">SLS55_007767</name>
</gene>
<evidence type="ECO:0000313" key="4">
    <source>
        <dbReference type="Proteomes" id="UP001430584"/>
    </source>
</evidence>
<dbReference type="Proteomes" id="UP001430584">
    <property type="component" value="Unassembled WGS sequence"/>
</dbReference>
<accession>A0ABR3C8I6</accession>